<protein>
    <submittedName>
        <fullName evidence="10">12-oxophytodienoate reductase 11 isoform X1</fullName>
    </submittedName>
</protein>
<dbReference type="Gene3D" id="3.20.20.70">
    <property type="entry name" value="Aldolase class I"/>
    <property type="match status" value="1"/>
</dbReference>
<dbReference type="InterPro" id="IPR045247">
    <property type="entry name" value="Oye-like"/>
</dbReference>
<dbReference type="InterPro" id="IPR001155">
    <property type="entry name" value="OxRdtase_FMN_N"/>
</dbReference>
<sequence>MWRNDYQLYTISVCEQSGKRSITNLMMEEEKKKVVEGRETMPLLTPFKMGNFNLSHRIVLAPLTRTRSYNFVAQSHAALYYSQRTTKGGFLIGEASGVSDTAQGYPNTPGIWTREQVEAWKPIVEAVHEKGGIFFCQLWHAGRVSNYDYQPGGQPPISSTKKALQKEGSSTKYPPPRPLTTDEIPNVVNHFKMAAKNAIEAVIGFDGVEIHGANGYLLDQFLKNKVNDRDDEYGNSLENRCRFPLEVVKAVANEIGADKVGVRLSPFADYCDCRDSNPQALAIYMAQSLSQLGILYCHVIEPRMQTMFEKCDNNVSLIPMRKAFNGTFIVAGGYDRNEGNNVVGSGGADLVAYGRLFLANPDLPKRFELDAHLNKVDKSTFYTSDPVVGYTDYPFL</sequence>
<dbReference type="GO" id="GO:0016629">
    <property type="term" value="F:12-oxophytodienoate reductase activity"/>
    <property type="evidence" value="ECO:0007669"/>
    <property type="project" value="UniProtKB-ARBA"/>
</dbReference>
<dbReference type="InterPro" id="IPR013785">
    <property type="entry name" value="Aldolase_TIM"/>
</dbReference>
<evidence type="ECO:0000256" key="2">
    <source>
        <dbReference type="ARBA" id="ARBA00005979"/>
    </source>
</evidence>
<keyword evidence="5" id="KW-0521">NADP</keyword>
<dbReference type="Proteomes" id="UP000087171">
    <property type="component" value="Chromosome Ca5"/>
</dbReference>
<keyword evidence="6" id="KW-0560">Oxidoreductase</keyword>
<evidence type="ECO:0000256" key="5">
    <source>
        <dbReference type="ARBA" id="ARBA00022857"/>
    </source>
</evidence>
<feature type="domain" description="NADH:flavin oxidoreductase/NADH oxidase N-terminal" evidence="8">
    <location>
        <begin position="43"/>
        <end position="369"/>
    </location>
</feature>
<dbReference type="FunFam" id="3.20.20.70:FF:000073">
    <property type="entry name" value="12-oxophytodienoate reductase 3"/>
    <property type="match status" value="1"/>
</dbReference>
<dbReference type="PANTHER" id="PTHR22893">
    <property type="entry name" value="NADH OXIDOREDUCTASE-RELATED"/>
    <property type="match status" value="1"/>
</dbReference>
<keyword evidence="4" id="KW-0288">FMN</keyword>
<evidence type="ECO:0000256" key="1">
    <source>
        <dbReference type="ARBA" id="ARBA00001917"/>
    </source>
</evidence>
<evidence type="ECO:0000256" key="4">
    <source>
        <dbReference type="ARBA" id="ARBA00022643"/>
    </source>
</evidence>
<dbReference type="PaxDb" id="3827-XP_004500866.1"/>
<evidence type="ECO:0000259" key="8">
    <source>
        <dbReference type="Pfam" id="PF00724"/>
    </source>
</evidence>
<evidence type="ECO:0000313" key="10">
    <source>
        <dbReference type="RefSeq" id="XP_004500866.2"/>
    </source>
</evidence>
<gene>
    <name evidence="10" type="primary">LOC101510057</name>
</gene>
<keyword evidence="9" id="KW-1185">Reference proteome</keyword>
<reference evidence="10" key="2">
    <citation type="submission" date="2025-08" db="UniProtKB">
        <authorList>
            <consortium name="RefSeq"/>
        </authorList>
    </citation>
    <scope>IDENTIFICATION</scope>
    <source>
        <tissue evidence="10">Etiolated seedlings</tissue>
    </source>
</reference>
<dbReference type="Pfam" id="PF00724">
    <property type="entry name" value="Oxidored_FMN"/>
    <property type="match status" value="1"/>
</dbReference>
<evidence type="ECO:0000313" key="9">
    <source>
        <dbReference type="Proteomes" id="UP000087171"/>
    </source>
</evidence>
<evidence type="ECO:0000256" key="7">
    <source>
        <dbReference type="SAM" id="MobiDB-lite"/>
    </source>
</evidence>
<accession>A0A1S2Y9N2</accession>
<proteinExistence type="inferred from homology"/>
<dbReference type="CDD" id="cd02933">
    <property type="entry name" value="OYE_like_FMN"/>
    <property type="match status" value="1"/>
</dbReference>
<dbReference type="AlphaFoldDB" id="A0A1S2Y9N2"/>
<comment type="similarity">
    <text evidence="2">Belongs to the NADH:flavin oxidoreductase/NADH oxidase family.</text>
</comment>
<dbReference type="eggNOG" id="KOG0134">
    <property type="taxonomic scope" value="Eukaryota"/>
</dbReference>
<dbReference type="GO" id="GO:0010181">
    <property type="term" value="F:FMN binding"/>
    <property type="evidence" value="ECO:0007669"/>
    <property type="project" value="InterPro"/>
</dbReference>
<feature type="compositionally biased region" description="Polar residues" evidence="7">
    <location>
        <begin position="156"/>
        <end position="172"/>
    </location>
</feature>
<dbReference type="SUPFAM" id="SSF51395">
    <property type="entry name" value="FMN-linked oxidoreductases"/>
    <property type="match status" value="1"/>
</dbReference>
<dbReference type="PANTHER" id="PTHR22893:SF62">
    <property type="entry name" value="12-OXOPHYTODIENOATE REDUCTASE-LIKE PROTEIN"/>
    <property type="match status" value="1"/>
</dbReference>
<evidence type="ECO:0000256" key="3">
    <source>
        <dbReference type="ARBA" id="ARBA00022630"/>
    </source>
</evidence>
<organism evidence="9 10">
    <name type="scientific">Cicer arietinum</name>
    <name type="common">Chickpea</name>
    <name type="synonym">Garbanzo</name>
    <dbReference type="NCBI Taxonomy" id="3827"/>
    <lineage>
        <taxon>Eukaryota</taxon>
        <taxon>Viridiplantae</taxon>
        <taxon>Streptophyta</taxon>
        <taxon>Embryophyta</taxon>
        <taxon>Tracheophyta</taxon>
        <taxon>Spermatophyta</taxon>
        <taxon>Magnoliopsida</taxon>
        <taxon>eudicotyledons</taxon>
        <taxon>Gunneridae</taxon>
        <taxon>Pentapetalae</taxon>
        <taxon>rosids</taxon>
        <taxon>fabids</taxon>
        <taxon>Fabales</taxon>
        <taxon>Fabaceae</taxon>
        <taxon>Papilionoideae</taxon>
        <taxon>50 kb inversion clade</taxon>
        <taxon>NPAAA clade</taxon>
        <taxon>Hologalegina</taxon>
        <taxon>IRL clade</taxon>
        <taxon>Cicereae</taxon>
        <taxon>Cicer</taxon>
    </lineage>
</organism>
<feature type="region of interest" description="Disordered" evidence="7">
    <location>
        <begin position="150"/>
        <end position="181"/>
    </location>
</feature>
<dbReference type="OrthoDB" id="1663137at2759"/>
<keyword evidence="3" id="KW-0285">Flavoprotein</keyword>
<dbReference type="RefSeq" id="XP_004500866.2">
    <property type="nucleotide sequence ID" value="XM_004500809.3"/>
</dbReference>
<comment type="cofactor">
    <cofactor evidence="1">
        <name>FMN</name>
        <dbReference type="ChEBI" id="CHEBI:58210"/>
    </cofactor>
</comment>
<dbReference type="STRING" id="3827.A0A1S2Y9N2"/>
<name>A0A1S2Y9N2_CICAR</name>
<reference evidence="9" key="1">
    <citation type="journal article" date="2013" name="Nat. Biotechnol.">
        <title>Draft genome sequence of chickpea (Cicer arietinum) provides a resource for trait improvement.</title>
        <authorList>
            <person name="Varshney R.K."/>
            <person name="Song C."/>
            <person name="Saxena R.K."/>
            <person name="Azam S."/>
            <person name="Yu S."/>
            <person name="Sharpe A.G."/>
            <person name="Cannon S."/>
            <person name="Baek J."/>
            <person name="Rosen B.D."/>
            <person name="Tar'an B."/>
            <person name="Millan T."/>
            <person name="Zhang X."/>
            <person name="Ramsay L.D."/>
            <person name="Iwata A."/>
            <person name="Wang Y."/>
            <person name="Nelson W."/>
            <person name="Farmer A.D."/>
            <person name="Gaur P.M."/>
            <person name="Soderlund C."/>
            <person name="Penmetsa R.V."/>
            <person name="Xu C."/>
            <person name="Bharti A.K."/>
            <person name="He W."/>
            <person name="Winter P."/>
            <person name="Zhao S."/>
            <person name="Hane J.K."/>
            <person name="Carrasquilla-Garcia N."/>
            <person name="Condie J.A."/>
            <person name="Upadhyaya H.D."/>
            <person name="Luo M.C."/>
            <person name="Thudi M."/>
            <person name="Gowda C.L."/>
            <person name="Singh N.P."/>
            <person name="Lichtenzveig J."/>
            <person name="Gali K.K."/>
            <person name="Rubio J."/>
            <person name="Nadarajan N."/>
            <person name="Dolezel J."/>
            <person name="Bansal K.C."/>
            <person name="Xu X."/>
            <person name="Edwards D."/>
            <person name="Zhang G."/>
            <person name="Kahl G."/>
            <person name="Gil J."/>
            <person name="Singh K.B."/>
            <person name="Datta S.K."/>
            <person name="Jackson S.A."/>
            <person name="Wang J."/>
            <person name="Cook D.R."/>
        </authorList>
    </citation>
    <scope>NUCLEOTIDE SEQUENCE [LARGE SCALE GENOMIC DNA]</scope>
    <source>
        <strain evidence="9">cv. CDC Frontier</strain>
    </source>
</reference>
<evidence type="ECO:0000256" key="6">
    <source>
        <dbReference type="ARBA" id="ARBA00023002"/>
    </source>
</evidence>